<keyword evidence="3 4" id="KW-0413">Isomerase</keyword>
<dbReference type="HAMAP" id="MF_01201">
    <property type="entry name" value="Ala_racemase"/>
    <property type="match status" value="1"/>
</dbReference>
<evidence type="ECO:0000313" key="9">
    <source>
        <dbReference type="Proteomes" id="UP000034072"/>
    </source>
</evidence>
<evidence type="ECO:0000256" key="6">
    <source>
        <dbReference type="PIRSR" id="PIRSR600821-52"/>
    </source>
</evidence>
<organism evidence="8 9">
    <name type="scientific">Candidatus Yanofskybacteria bacterium GW2011_GWE2_40_11</name>
    <dbReference type="NCBI Taxonomy" id="1619033"/>
    <lineage>
        <taxon>Bacteria</taxon>
        <taxon>Candidatus Yanofskyibacteriota</taxon>
    </lineage>
</organism>
<dbReference type="SMART" id="SM01005">
    <property type="entry name" value="Ala_racemase_C"/>
    <property type="match status" value="1"/>
</dbReference>
<comment type="similarity">
    <text evidence="4">Belongs to the alanine racemase family.</text>
</comment>
<dbReference type="Pfam" id="PF01168">
    <property type="entry name" value="Ala_racemase_N"/>
    <property type="match status" value="1"/>
</dbReference>
<dbReference type="InterPro" id="IPR011079">
    <property type="entry name" value="Ala_racemase_C"/>
</dbReference>
<dbReference type="Gene3D" id="3.20.20.10">
    <property type="entry name" value="Alanine racemase"/>
    <property type="match status" value="1"/>
</dbReference>
<reference evidence="8 9" key="1">
    <citation type="journal article" date="2015" name="Nature">
        <title>rRNA introns, odd ribosomes, and small enigmatic genomes across a large radiation of phyla.</title>
        <authorList>
            <person name="Brown C.T."/>
            <person name="Hug L.A."/>
            <person name="Thomas B.C."/>
            <person name="Sharon I."/>
            <person name="Castelle C.J."/>
            <person name="Singh A."/>
            <person name="Wilkins M.J."/>
            <person name="Williams K.H."/>
            <person name="Banfield J.F."/>
        </authorList>
    </citation>
    <scope>NUCLEOTIDE SEQUENCE [LARGE SCALE GENOMIC DNA]</scope>
</reference>
<dbReference type="GO" id="GO:0008784">
    <property type="term" value="F:alanine racemase activity"/>
    <property type="evidence" value="ECO:0007669"/>
    <property type="project" value="UniProtKB-UniRule"/>
</dbReference>
<proteinExistence type="inferred from homology"/>
<comment type="catalytic activity">
    <reaction evidence="4">
        <text>L-alanine = D-alanine</text>
        <dbReference type="Rhea" id="RHEA:20249"/>
        <dbReference type="ChEBI" id="CHEBI:57416"/>
        <dbReference type="ChEBI" id="CHEBI:57972"/>
        <dbReference type="EC" id="5.1.1.1"/>
    </reaction>
</comment>
<name>A0A0G0QKP9_9BACT</name>
<evidence type="ECO:0000256" key="3">
    <source>
        <dbReference type="ARBA" id="ARBA00023235"/>
    </source>
</evidence>
<evidence type="ECO:0000259" key="7">
    <source>
        <dbReference type="SMART" id="SM01005"/>
    </source>
</evidence>
<comment type="cofactor">
    <cofactor evidence="1 4 5">
        <name>pyridoxal 5'-phosphate</name>
        <dbReference type="ChEBI" id="CHEBI:597326"/>
    </cofactor>
</comment>
<feature type="binding site" evidence="4 6">
    <location>
        <position position="150"/>
    </location>
    <ligand>
        <name>substrate</name>
    </ligand>
</feature>
<accession>A0A0G0QKP9</accession>
<dbReference type="PRINTS" id="PR00992">
    <property type="entry name" value="ALARACEMASE"/>
</dbReference>
<dbReference type="InterPro" id="IPR029066">
    <property type="entry name" value="PLP-binding_barrel"/>
</dbReference>
<feature type="active site" description="Proton acceptor; specific for D-alanine" evidence="4">
    <location>
        <position position="55"/>
    </location>
</feature>
<dbReference type="UniPathway" id="UPA00042">
    <property type="reaction ID" value="UER00497"/>
</dbReference>
<comment type="pathway">
    <text evidence="4">Amino-acid biosynthesis; D-alanine biosynthesis; D-alanine from L-alanine: step 1/1.</text>
</comment>
<gene>
    <name evidence="8" type="ORF">UT75_C0002G0036</name>
</gene>
<comment type="function">
    <text evidence="4">Catalyzes the interconversion of L-alanine and D-alanine. May also act on other amino acids.</text>
</comment>
<comment type="caution">
    <text evidence="8">The sequence shown here is derived from an EMBL/GenBank/DDBJ whole genome shotgun (WGS) entry which is preliminary data.</text>
</comment>
<dbReference type="SUPFAM" id="SSF50621">
    <property type="entry name" value="Alanine racemase C-terminal domain-like"/>
    <property type="match status" value="1"/>
</dbReference>
<dbReference type="EMBL" id="LBXZ01000002">
    <property type="protein sequence ID" value="KKR40999.1"/>
    <property type="molecule type" value="Genomic_DNA"/>
</dbReference>
<dbReference type="PATRIC" id="fig|1619033.3.peg.207"/>
<dbReference type="GO" id="GO:0030170">
    <property type="term" value="F:pyridoxal phosphate binding"/>
    <property type="evidence" value="ECO:0007669"/>
    <property type="project" value="UniProtKB-UniRule"/>
</dbReference>
<feature type="binding site" evidence="4 6">
    <location>
        <position position="322"/>
    </location>
    <ligand>
        <name>substrate</name>
    </ligand>
</feature>
<dbReference type="NCBIfam" id="TIGR00492">
    <property type="entry name" value="alr"/>
    <property type="match status" value="1"/>
</dbReference>
<dbReference type="PANTHER" id="PTHR30511">
    <property type="entry name" value="ALANINE RACEMASE"/>
    <property type="match status" value="1"/>
</dbReference>
<dbReference type="Proteomes" id="UP000034072">
    <property type="component" value="Unassembled WGS sequence"/>
</dbReference>
<feature type="domain" description="Alanine racemase C-terminal" evidence="7">
    <location>
        <begin position="253"/>
        <end position="381"/>
    </location>
</feature>
<feature type="modified residue" description="N6-(pyridoxal phosphate)lysine" evidence="4 5">
    <location>
        <position position="55"/>
    </location>
</feature>
<sequence>MAIVNTLKKIISQIKKPRIKYDPLIEVKISKDNLLHNLHQYQSSSLGLKFIPVLKSNAYGHGLVEVAGILDHEACDFLAVDSFYEALKLRQSKIRSNILVLGYTTLEQLNQGVVGGCSFVITSLDQLVYISNHLHYAQKFHLKIDTGMCRQGILPEQTDGAIQLIKKNSNIILEGICSHFSDADNVDESFTLKQIDAWNKVVASIDSKLPNLKYKHISSTAGIKYKDRINANMCRLGLGLYGIGQKEVGLKPALQMVAKITGIKNIKRGDEVGYGKTFTAPSDMKVATVAAGYYEGVDRRLSNRGFVRIRNQFCSIIGRVSMNISTIDVSGVSSITIEDECILMSDKIGDPNSIESIANLCDTIPYEILIHIPPHLRRTII</sequence>
<evidence type="ECO:0000256" key="4">
    <source>
        <dbReference type="HAMAP-Rule" id="MF_01201"/>
    </source>
</evidence>
<protein>
    <recommendedName>
        <fullName evidence="4">Alanine racemase</fullName>
        <ecNumber evidence="4">5.1.1.1</ecNumber>
    </recommendedName>
</protein>
<evidence type="ECO:0000256" key="1">
    <source>
        <dbReference type="ARBA" id="ARBA00001933"/>
    </source>
</evidence>
<dbReference type="InterPro" id="IPR001608">
    <property type="entry name" value="Ala_racemase_N"/>
</dbReference>
<dbReference type="InterPro" id="IPR000821">
    <property type="entry name" value="Ala_racemase"/>
</dbReference>
<dbReference type="PANTHER" id="PTHR30511:SF0">
    <property type="entry name" value="ALANINE RACEMASE, CATABOLIC-RELATED"/>
    <property type="match status" value="1"/>
</dbReference>
<dbReference type="CDD" id="cd00430">
    <property type="entry name" value="PLPDE_III_AR"/>
    <property type="match status" value="1"/>
</dbReference>
<dbReference type="GO" id="GO:0005829">
    <property type="term" value="C:cytosol"/>
    <property type="evidence" value="ECO:0007669"/>
    <property type="project" value="TreeGrafter"/>
</dbReference>
<evidence type="ECO:0000256" key="5">
    <source>
        <dbReference type="PIRSR" id="PIRSR600821-50"/>
    </source>
</evidence>
<feature type="active site" description="Proton acceptor; specific for L-alanine" evidence="4">
    <location>
        <position position="274"/>
    </location>
</feature>
<dbReference type="AlphaFoldDB" id="A0A0G0QKP9"/>
<dbReference type="Gene3D" id="2.40.37.10">
    <property type="entry name" value="Lyase, Ornithine Decarboxylase, Chain A, domain 1"/>
    <property type="match status" value="1"/>
</dbReference>
<dbReference type="GO" id="GO:0030632">
    <property type="term" value="P:D-alanine biosynthetic process"/>
    <property type="evidence" value="ECO:0007669"/>
    <property type="project" value="UniProtKB-UniRule"/>
</dbReference>
<evidence type="ECO:0000256" key="2">
    <source>
        <dbReference type="ARBA" id="ARBA00022898"/>
    </source>
</evidence>
<dbReference type="InterPro" id="IPR009006">
    <property type="entry name" value="Ala_racemase/Decarboxylase_C"/>
</dbReference>
<dbReference type="SUPFAM" id="SSF51419">
    <property type="entry name" value="PLP-binding barrel"/>
    <property type="match status" value="1"/>
</dbReference>
<dbReference type="EC" id="5.1.1.1" evidence="4"/>
<keyword evidence="2 4" id="KW-0663">Pyridoxal phosphate</keyword>
<dbReference type="Pfam" id="PF00842">
    <property type="entry name" value="Ala_racemase_C"/>
    <property type="match status" value="1"/>
</dbReference>
<evidence type="ECO:0000313" key="8">
    <source>
        <dbReference type="EMBL" id="KKR40999.1"/>
    </source>
</evidence>
<dbReference type="FunFam" id="3.20.20.10:FF:000002">
    <property type="entry name" value="Alanine racemase"/>
    <property type="match status" value="1"/>
</dbReference>